<dbReference type="InterPro" id="IPR036928">
    <property type="entry name" value="AS_sf"/>
</dbReference>
<dbReference type="PANTHER" id="PTHR46072">
    <property type="entry name" value="AMIDASE-RELATED-RELATED"/>
    <property type="match status" value="1"/>
</dbReference>
<keyword evidence="5" id="KW-1185">Reference proteome</keyword>
<dbReference type="RefSeq" id="XP_017997492.1">
    <property type="nucleotide sequence ID" value="XM_018144118.1"/>
</dbReference>
<dbReference type="STRING" id="1664694.A0A0N0NK83"/>
<evidence type="ECO:0000313" key="4">
    <source>
        <dbReference type="EMBL" id="KPI37529.1"/>
    </source>
</evidence>
<comment type="similarity">
    <text evidence="1">Belongs to the amidase family.</text>
</comment>
<evidence type="ECO:0000313" key="5">
    <source>
        <dbReference type="Proteomes" id="UP000038010"/>
    </source>
</evidence>
<sequence>MPETTWTTLVQNKRESLSSLIPSEWRLHSLPSTVECPNAWDWVRATLTAEEIEITELAPTSLLANIHAQAWSAEDVVRAFCHRAAIVHQLTNCLAEIMFDEAIAAARSLDQHYQLHGTLRGPLHGLPISFMDRYRVAGYETSAGFVAWLGLKETLQSEALIVRHMRQLGAVPFCKTNCPQSMLIAATDNNVTGPTLNPFCRALSAGGAAGGEGALQAMRGSPVGWVTEIAGSARIPGAFGHVFALRVCQGRLSNAGIASASEGFPEHAFTPALMSWDLPMLQHMSRLTLGAQIYQGDPYCLDLPWREPKWMRLQRARPRFAILHHDHRVRPQPPVQRALNLVHAALQAQQFDVVTWSPPQHAAAVQTHFRLLGADGGSTIRSLMNKTGEPPVRGLQPWYQESTSSGKLLAEQLWSWSRERAEYRKSYATYWNQCNATDATLARVEGVIMPVLANAAAYEHDLSYFGYSAIVNYLDFTAISFPVTSQ</sequence>
<reference evidence="4 5" key="1">
    <citation type="submission" date="2015-06" db="EMBL/GenBank/DDBJ databases">
        <title>Draft genome of the ant-associated black yeast Phialophora attae CBS 131958.</title>
        <authorList>
            <person name="Moreno L.F."/>
            <person name="Stielow B.J."/>
            <person name="de Hoog S."/>
            <person name="Vicente V.A."/>
            <person name="Weiss V.A."/>
            <person name="de Vries M."/>
            <person name="Cruz L.M."/>
            <person name="Souza E.M."/>
        </authorList>
    </citation>
    <scope>NUCLEOTIDE SEQUENCE [LARGE SCALE GENOMIC DNA]</scope>
    <source>
        <strain evidence="4 5">CBS 131958</strain>
    </source>
</reference>
<evidence type="ECO:0000256" key="2">
    <source>
        <dbReference type="ARBA" id="ARBA00022801"/>
    </source>
</evidence>
<organism evidence="4 5">
    <name type="scientific">Cyphellophora attinorum</name>
    <dbReference type="NCBI Taxonomy" id="1664694"/>
    <lineage>
        <taxon>Eukaryota</taxon>
        <taxon>Fungi</taxon>
        <taxon>Dikarya</taxon>
        <taxon>Ascomycota</taxon>
        <taxon>Pezizomycotina</taxon>
        <taxon>Eurotiomycetes</taxon>
        <taxon>Chaetothyriomycetidae</taxon>
        <taxon>Chaetothyriales</taxon>
        <taxon>Cyphellophoraceae</taxon>
        <taxon>Cyphellophora</taxon>
    </lineage>
</organism>
<keyword evidence="2" id="KW-0378">Hydrolase</keyword>
<gene>
    <name evidence="4" type="ORF">AB675_4012</name>
</gene>
<dbReference type="Gene3D" id="3.90.1300.10">
    <property type="entry name" value="Amidase signature (AS) domain"/>
    <property type="match status" value="1"/>
</dbReference>
<dbReference type="EMBL" id="LFJN01000023">
    <property type="protein sequence ID" value="KPI37529.1"/>
    <property type="molecule type" value="Genomic_DNA"/>
</dbReference>
<evidence type="ECO:0000256" key="1">
    <source>
        <dbReference type="ARBA" id="ARBA00009199"/>
    </source>
</evidence>
<dbReference type="AlphaFoldDB" id="A0A0N0NK83"/>
<proteinExistence type="inferred from homology"/>
<dbReference type="PANTHER" id="PTHR46072:SF8">
    <property type="entry name" value="AMIDASE DOMAIN-CONTAINING PROTEIN"/>
    <property type="match status" value="1"/>
</dbReference>
<dbReference type="Pfam" id="PF01425">
    <property type="entry name" value="Amidase"/>
    <property type="match status" value="1"/>
</dbReference>
<dbReference type="Proteomes" id="UP000038010">
    <property type="component" value="Unassembled WGS sequence"/>
</dbReference>
<name>A0A0N0NK83_9EURO</name>
<dbReference type="GeneID" id="28735998"/>
<dbReference type="OrthoDB" id="6428749at2759"/>
<dbReference type="SUPFAM" id="SSF75304">
    <property type="entry name" value="Amidase signature (AS) enzymes"/>
    <property type="match status" value="1"/>
</dbReference>
<accession>A0A0N0NK83</accession>
<evidence type="ECO:0000259" key="3">
    <source>
        <dbReference type="Pfam" id="PF01425"/>
    </source>
</evidence>
<protein>
    <submittedName>
        <fullName evidence="4">Acetamidase</fullName>
    </submittedName>
</protein>
<dbReference type="InterPro" id="IPR023631">
    <property type="entry name" value="Amidase_dom"/>
</dbReference>
<dbReference type="GO" id="GO:0016787">
    <property type="term" value="F:hydrolase activity"/>
    <property type="evidence" value="ECO:0007669"/>
    <property type="project" value="UniProtKB-KW"/>
</dbReference>
<comment type="caution">
    <text evidence="4">The sequence shown here is derived from an EMBL/GenBank/DDBJ whole genome shotgun (WGS) entry which is preliminary data.</text>
</comment>
<feature type="domain" description="Amidase" evidence="3">
    <location>
        <begin position="75"/>
        <end position="484"/>
    </location>
</feature>
<dbReference type="VEuPathDB" id="FungiDB:AB675_4012"/>